<dbReference type="SUPFAM" id="SSF53448">
    <property type="entry name" value="Nucleotide-diphospho-sugar transferases"/>
    <property type="match status" value="1"/>
</dbReference>
<evidence type="ECO:0000313" key="2">
    <source>
        <dbReference type="EMBL" id="GCF16256.1"/>
    </source>
</evidence>
<sequence length="189" mass="21104">MKVSVVIPVYNRTRLLTQAVRSVSEQTYDNVETIIIDDGSEKQLNNNIDLGEYKDTIIQTHPQNKGANSARNTGINFANGNLVLFLDSDDQIKPEAVENIVQRIETEQNNCLGVSLSREIRRGNGSVEQEINKGRIYKKNLINKNNYVSGIGGKCIRTSGGRANVDAGGYVSHFVRRMSYAPQSGHEWY</sequence>
<dbReference type="Proteomes" id="UP000304382">
    <property type="component" value="Unassembled WGS sequence"/>
</dbReference>
<gene>
    <name evidence="2" type="ORF">Harman_41910</name>
</gene>
<comment type="caution">
    <text evidence="2">The sequence shown here is derived from an EMBL/GenBank/DDBJ whole genome shotgun (WGS) entry which is preliminary data.</text>
</comment>
<dbReference type="InterPro" id="IPR029044">
    <property type="entry name" value="Nucleotide-diphossugar_trans"/>
</dbReference>
<accession>A0A4C2EPG7</accession>
<evidence type="ECO:0000259" key="1">
    <source>
        <dbReference type="Pfam" id="PF00535"/>
    </source>
</evidence>
<dbReference type="PANTHER" id="PTHR43685:SF2">
    <property type="entry name" value="GLYCOSYLTRANSFERASE 2-LIKE DOMAIN-CONTAINING PROTEIN"/>
    <property type="match status" value="1"/>
</dbReference>
<dbReference type="EMBL" id="BIXZ01000023">
    <property type="protein sequence ID" value="GCF16256.1"/>
    <property type="molecule type" value="Genomic_DNA"/>
</dbReference>
<dbReference type="InterPro" id="IPR050834">
    <property type="entry name" value="Glycosyltransf_2"/>
</dbReference>
<dbReference type="CDD" id="cd00761">
    <property type="entry name" value="Glyco_tranf_GTA_type"/>
    <property type="match status" value="1"/>
</dbReference>
<dbReference type="InterPro" id="IPR001173">
    <property type="entry name" value="Glyco_trans_2-like"/>
</dbReference>
<dbReference type="RefSeq" id="WP_137685614.1">
    <property type="nucleotide sequence ID" value="NZ_BIXZ01000023.1"/>
</dbReference>
<organism evidence="2 3">
    <name type="scientific">Haloarcula mannanilytica</name>
    <dbReference type="NCBI Taxonomy" id="2509225"/>
    <lineage>
        <taxon>Archaea</taxon>
        <taxon>Methanobacteriati</taxon>
        <taxon>Methanobacteriota</taxon>
        <taxon>Stenosarchaea group</taxon>
        <taxon>Halobacteria</taxon>
        <taxon>Halobacteriales</taxon>
        <taxon>Haloarculaceae</taxon>
        <taxon>Haloarcula</taxon>
    </lineage>
</organism>
<dbReference type="PANTHER" id="PTHR43685">
    <property type="entry name" value="GLYCOSYLTRANSFERASE"/>
    <property type="match status" value="1"/>
</dbReference>
<dbReference type="AlphaFoldDB" id="A0A4C2EPG7"/>
<keyword evidence="3" id="KW-1185">Reference proteome</keyword>
<dbReference type="Pfam" id="PF00535">
    <property type="entry name" value="Glycos_transf_2"/>
    <property type="match status" value="1"/>
</dbReference>
<evidence type="ECO:0000313" key="3">
    <source>
        <dbReference type="Proteomes" id="UP000304382"/>
    </source>
</evidence>
<proteinExistence type="predicted"/>
<name>A0A4C2EPG7_9EURY</name>
<dbReference type="OrthoDB" id="46222at2157"/>
<protein>
    <recommendedName>
        <fullName evidence="1">Glycosyltransferase 2-like domain-containing protein</fullName>
    </recommendedName>
</protein>
<dbReference type="Gene3D" id="3.90.550.10">
    <property type="entry name" value="Spore Coat Polysaccharide Biosynthesis Protein SpsA, Chain A"/>
    <property type="match status" value="1"/>
</dbReference>
<reference evidence="2 3" key="1">
    <citation type="submission" date="2019-02" db="EMBL/GenBank/DDBJ databases">
        <title>Haloarcula mannanilyticum sp. nov., a mannan degrading haloarchaeon isolated from commercial salt.</title>
        <authorList>
            <person name="Enomoto S."/>
            <person name="Shimane Y."/>
            <person name="Kamekura M."/>
            <person name="Ito T."/>
            <person name="Moriya O."/>
            <person name="Ihara K."/>
            <person name="Takahashi-Ando N."/>
            <person name="Fukushima Y."/>
            <person name="Yoshida Y."/>
            <person name="Usama R."/>
            <person name="Takai K."/>
            <person name="Minegishi H."/>
        </authorList>
    </citation>
    <scope>NUCLEOTIDE SEQUENCE [LARGE SCALE GENOMIC DNA]</scope>
    <source>
        <strain evidence="2 3">MD130-1</strain>
    </source>
</reference>
<feature type="domain" description="Glycosyltransferase 2-like" evidence="1">
    <location>
        <begin position="4"/>
        <end position="130"/>
    </location>
</feature>